<protein>
    <submittedName>
        <fullName evidence="1">Uncharacterized protein</fullName>
    </submittedName>
</protein>
<dbReference type="Proteomes" id="UP000742098">
    <property type="component" value="Unassembled WGS sequence"/>
</dbReference>
<evidence type="ECO:0000313" key="1">
    <source>
        <dbReference type="EMBL" id="HJF70837.1"/>
    </source>
</evidence>
<name>A0A921KYN4_9BACT</name>
<gene>
    <name evidence="1" type="ORF">K8V05_08810</name>
</gene>
<proteinExistence type="predicted"/>
<comment type="caution">
    <text evidence="1">The sequence shown here is derived from an EMBL/GenBank/DDBJ whole genome shotgun (WGS) entry which is preliminary data.</text>
</comment>
<dbReference type="AlphaFoldDB" id="A0A921KYN4"/>
<sequence>MELPHLNKRINDLVDYFCKGNKKEFSSLLNGVSQQRFNRLFIPDPRTNKIPTVPGDIISEILVAYKDVNAEWLMIGEGEMIKENILEDSTNLSKQTFAEDRNSVDIIIKNEIKKTIMENIPAIISAVMQGMNQQMEGQNQIINKQLDMLQDVIKSLATLNTKSDSIQRDVIKLTRKVG</sequence>
<organism evidence="1 2">
    <name type="scientific">Butyricimonas virosa</name>
    <dbReference type="NCBI Taxonomy" id="544645"/>
    <lineage>
        <taxon>Bacteria</taxon>
        <taxon>Pseudomonadati</taxon>
        <taxon>Bacteroidota</taxon>
        <taxon>Bacteroidia</taxon>
        <taxon>Bacteroidales</taxon>
        <taxon>Odoribacteraceae</taxon>
        <taxon>Butyricimonas</taxon>
    </lineage>
</organism>
<dbReference type="EMBL" id="DYVS01000149">
    <property type="protein sequence ID" value="HJF70837.1"/>
    <property type="molecule type" value="Genomic_DNA"/>
</dbReference>
<reference evidence="1" key="2">
    <citation type="submission" date="2021-09" db="EMBL/GenBank/DDBJ databases">
        <authorList>
            <person name="Gilroy R."/>
        </authorList>
    </citation>
    <scope>NUCLEOTIDE SEQUENCE</scope>
    <source>
        <strain evidence="1">6966</strain>
    </source>
</reference>
<accession>A0A921KYN4</accession>
<reference evidence="1" key="1">
    <citation type="journal article" date="2021" name="PeerJ">
        <title>Extensive microbial diversity within the chicken gut microbiome revealed by metagenomics and culture.</title>
        <authorList>
            <person name="Gilroy R."/>
            <person name="Ravi A."/>
            <person name="Getino M."/>
            <person name="Pursley I."/>
            <person name="Horton D.L."/>
            <person name="Alikhan N.F."/>
            <person name="Baker D."/>
            <person name="Gharbi K."/>
            <person name="Hall N."/>
            <person name="Watson M."/>
            <person name="Adriaenssens E.M."/>
            <person name="Foster-Nyarko E."/>
            <person name="Jarju S."/>
            <person name="Secka A."/>
            <person name="Antonio M."/>
            <person name="Oren A."/>
            <person name="Chaudhuri R.R."/>
            <person name="La Ragione R."/>
            <person name="Hildebrand F."/>
            <person name="Pallen M.J."/>
        </authorList>
    </citation>
    <scope>NUCLEOTIDE SEQUENCE</scope>
    <source>
        <strain evidence="1">6966</strain>
    </source>
</reference>
<evidence type="ECO:0000313" key="2">
    <source>
        <dbReference type="Proteomes" id="UP000742098"/>
    </source>
</evidence>